<feature type="signal peptide" evidence="1">
    <location>
        <begin position="1"/>
        <end position="22"/>
    </location>
</feature>
<organism evidence="3 4">
    <name type="scientific">Pseudobythopirellula maris</name>
    <dbReference type="NCBI Taxonomy" id="2527991"/>
    <lineage>
        <taxon>Bacteria</taxon>
        <taxon>Pseudomonadati</taxon>
        <taxon>Planctomycetota</taxon>
        <taxon>Planctomycetia</taxon>
        <taxon>Pirellulales</taxon>
        <taxon>Lacipirellulaceae</taxon>
        <taxon>Pseudobythopirellula</taxon>
    </lineage>
</organism>
<dbReference type="SMART" id="SM00327">
    <property type="entry name" value="VWA"/>
    <property type="match status" value="1"/>
</dbReference>
<proteinExistence type="predicted"/>
<dbReference type="PANTHER" id="PTHR10579">
    <property type="entry name" value="CALCIUM-ACTIVATED CHLORIDE CHANNEL REGULATOR"/>
    <property type="match status" value="1"/>
</dbReference>
<dbReference type="PANTHER" id="PTHR10579:SF43">
    <property type="entry name" value="ZINC FINGER (C3HC4-TYPE RING FINGER) FAMILY PROTEIN"/>
    <property type="match status" value="1"/>
</dbReference>
<reference evidence="3 4" key="1">
    <citation type="submission" date="2019-02" db="EMBL/GenBank/DDBJ databases">
        <title>Deep-cultivation of Planctomycetes and their phenomic and genomic characterization uncovers novel biology.</title>
        <authorList>
            <person name="Wiegand S."/>
            <person name="Jogler M."/>
            <person name="Boedeker C."/>
            <person name="Pinto D."/>
            <person name="Vollmers J."/>
            <person name="Rivas-Marin E."/>
            <person name="Kohn T."/>
            <person name="Peeters S.H."/>
            <person name="Heuer A."/>
            <person name="Rast P."/>
            <person name="Oberbeckmann S."/>
            <person name="Bunk B."/>
            <person name="Jeske O."/>
            <person name="Meyerdierks A."/>
            <person name="Storesund J.E."/>
            <person name="Kallscheuer N."/>
            <person name="Luecker S."/>
            <person name="Lage O.M."/>
            <person name="Pohl T."/>
            <person name="Merkel B.J."/>
            <person name="Hornburger P."/>
            <person name="Mueller R.-W."/>
            <person name="Bruemmer F."/>
            <person name="Labrenz M."/>
            <person name="Spormann A.M."/>
            <person name="Op Den Camp H."/>
            <person name="Overmann J."/>
            <person name="Amann R."/>
            <person name="Jetten M.S.M."/>
            <person name="Mascher T."/>
            <person name="Medema M.H."/>
            <person name="Devos D.P."/>
            <person name="Kaster A.-K."/>
            <person name="Ovreas L."/>
            <person name="Rohde M."/>
            <person name="Galperin M.Y."/>
            <person name="Jogler C."/>
        </authorList>
    </citation>
    <scope>NUCLEOTIDE SEQUENCE [LARGE SCALE GENOMIC DNA]</scope>
    <source>
        <strain evidence="3 4">Mal64</strain>
    </source>
</reference>
<keyword evidence="1" id="KW-0732">Signal</keyword>
<name>A0A5C5ZTH6_9BACT</name>
<evidence type="ECO:0000256" key="1">
    <source>
        <dbReference type="SAM" id="SignalP"/>
    </source>
</evidence>
<keyword evidence="4" id="KW-1185">Reference proteome</keyword>
<sequence length="498" mass="53114" precursor="true">MARLLACFALLFLVAEANPASAGYPEVLFVLDSSGSMNEPAGDERKIDAAKRVMNQIVPGLEPEVRVGLVAYGHRTPGSCSDVETLIAAGSDDRSALLARVAALEPRGKTPITKAILAAASQTKGRDVETSLVLVSDGIETCGGDPCAVVRQLKEAGARLVVHTVGFNVGPAAASQLACLASTGGGEYFDASDGDSLLAALENVSQEIAEKVEAARIESVAAETGLGKIELSMPYDSAQSLEAIQINRVADGRRIKVIRQVEPDSLHPLPAGEYALVAWFAIPNHGEPTRSELGRVTVRKGETTGLELGAIALNLPEDLTYAEWSDRVNIEEVAIYDAGSDNLVASVLDNGNGFYNYLDKPVPAGVYDVRFRYKSGVGELTTVARQIVVKPGRTATATLDSGIRVQRGDKSLMGWRLFRRTHATADAAEDGAALQAQRELVLVTKRSWDKADQLYFPYLVPPGEFDIEADIKGMDEPLPVANGVTIEPGRLLEFDMGL</sequence>
<protein>
    <submittedName>
        <fullName evidence="3">von Willebrand factor type A domain protein</fullName>
    </submittedName>
</protein>
<feature type="chain" id="PRO_5022975042" evidence="1">
    <location>
        <begin position="23"/>
        <end position="498"/>
    </location>
</feature>
<dbReference type="Pfam" id="PF00092">
    <property type="entry name" value="VWA"/>
    <property type="match status" value="1"/>
</dbReference>
<evidence type="ECO:0000313" key="4">
    <source>
        <dbReference type="Proteomes" id="UP000315440"/>
    </source>
</evidence>
<dbReference type="AlphaFoldDB" id="A0A5C5ZTH6"/>
<evidence type="ECO:0000259" key="2">
    <source>
        <dbReference type="PROSITE" id="PS50234"/>
    </source>
</evidence>
<dbReference type="EMBL" id="SJPQ01000001">
    <property type="protein sequence ID" value="TWT90318.1"/>
    <property type="molecule type" value="Genomic_DNA"/>
</dbReference>
<accession>A0A5C5ZTH6</accession>
<evidence type="ECO:0000313" key="3">
    <source>
        <dbReference type="EMBL" id="TWT90318.1"/>
    </source>
</evidence>
<dbReference type="Gene3D" id="3.40.50.410">
    <property type="entry name" value="von Willebrand factor, type A domain"/>
    <property type="match status" value="1"/>
</dbReference>
<dbReference type="SUPFAM" id="SSF53300">
    <property type="entry name" value="vWA-like"/>
    <property type="match status" value="1"/>
</dbReference>
<dbReference type="PROSITE" id="PS50234">
    <property type="entry name" value="VWFA"/>
    <property type="match status" value="1"/>
</dbReference>
<dbReference type="InterPro" id="IPR036465">
    <property type="entry name" value="vWFA_dom_sf"/>
</dbReference>
<dbReference type="InterPro" id="IPR051266">
    <property type="entry name" value="CLCR"/>
</dbReference>
<gene>
    <name evidence="3" type="ORF">Mal64_07040</name>
</gene>
<dbReference type="InterPro" id="IPR002035">
    <property type="entry name" value="VWF_A"/>
</dbReference>
<comment type="caution">
    <text evidence="3">The sequence shown here is derived from an EMBL/GenBank/DDBJ whole genome shotgun (WGS) entry which is preliminary data.</text>
</comment>
<dbReference type="Proteomes" id="UP000315440">
    <property type="component" value="Unassembled WGS sequence"/>
</dbReference>
<dbReference type="RefSeq" id="WP_197525406.1">
    <property type="nucleotide sequence ID" value="NZ_SJPQ01000001.1"/>
</dbReference>
<feature type="domain" description="VWFA" evidence="2">
    <location>
        <begin position="26"/>
        <end position="208"/>
    </location>
</feature>